<dbReference type="Gene3D" id="1.25.70.10">
    <property type="entry name" value="Transcription termination factor 3, mitochondrial"/>
    <property type="match status" value="1"/>
</dbReference>
<keyword evidence="6" id="KW-1185">Reference proteome</keyword>
<organism evidence="5 6">
    <name type="scientific">Linum tenue</name>
    <dbReference type="NCBI Taxonomy" id="586396"/>
    <lineage>
        <taxon>Eukaryota</taxon>
        <taxon>Viridiplantae</taxon>
        <taxon>Streptophyta</taxon>
        <taxon>Embryophyta</taxon>
        <taxon>Tracheophyta</taxon>
        <taxon>Spermatophyta</taxon>
        <taxon>Magnoliopsida</taxon>
        <taxon>eudicotyledons</taxon>
        <taxon>Gunneridae</taxon>
        <taxon>Pentapetalae</taxon>
        <taxon>rosids</taxon>
        <taxon>fabids</taxon>
        <taxon>Malpighiales</taxon>
        <taxon>Linaceae</taxon>
        <taxon>Linum</taxon>
    </lineage>
</organism>
<dbReference type="Proteomes" id="UP001154282">
    <property type="component" value="Unassembled WGS sequence"/>
</dbReference>
<keyword evidence="2" id="KW-0806">Transcription termination</keyword>
<evidence type="ECO:0000313" key="6">
    <source>
        <dbReference type="Proteomes" id="UP001154282"/>
    </source>
</evidence>
<dbReference type="PANTHER" id="PTHR13068:SF139">
    <property type="entry name" value="TRANSCRIPTION TERMINATION FACTOR MTEF1, CHLOROPLASTIC"/>
    <property type="match status" value="1"/>
</dbReference>
<name>A0AAV0GW47_9ROSI</name>
<dbReference type="PANTHER" id="PTHR13068">
    <property type="entry name" value="CGI-12 PROTEIN-RELATED"/>
    <property type="match status" value="1"/>
</dbReference>
<gene>
    <name evidence="5" type="ORF">LITE_LOCUS1376</name>
</gene>
<dbReference type="EMBL" id="CAMGYJ010000002">
    <property type="protein sequence ID" value="CAI0377204.1"/>
    <property type="molecule type" value="Genomic_DNA"/>
</dbReference>
<sequence>MLHSLSFQPSSSTSSKPFTSRRRLPSPPPGPPPIHIKFDTTRREHLRYLKSIGVVHPNTQLHKLPSPDSTSKIISIVDFFKSKGFSNADFPRLASIGPELFSPKFDVSYIEPVFQFLTSDLGASPEQSRGLITRCPDILFSDAEHCLRPTLDYLRRIGVENLHVPSILNAYLLNIRVGKLQSKVEFLRSIGFSEEEAARCCARMPAIFKYSVENNLRRKYVYLVKEMERGLDELKEFPQYFGFSLEKRIVPRHLHLKDMNVRVKLNMMLMWSDQRFYARWKKKKKTTGLPKRNSGSSDGLS</sequence>
<accession>A0AAV0GW47</accession>
<dbReference type="Pfam" id="PF02536">
    <property type="entry name" value="mTERF"/>
    <property type="match status" value="1"/>
</dbReference>
<keyword evidence="2" id="KW-0804">Transcription</keyword>
<evidence type="ECO:0000256" key="3">
    <source>
        <dbReference type="ARBA" id="ARBA00022946"/>
    </source>
</evidence>
<reference evidence="5" key="1">
    <citation type="submission" date="2022-08" db="EMBL/GenBank/DDBJ databases">
        <authorList>
            <person name="Gutierrez-Valencia J."/>
        </authorList>
    </citation>
    <scope>NUCLEOTIDE SEQUENCE</scope>
</reference>
<evidence type="ECO:0000256" key="1">
    <source>
        <dbReference type="ARBA" id="ARBA00007692"/>
    </source>
</evidence>
<feature type="compositionally biased region" description="Pro residues" evidence="4">
    <location>
        <begin position="25"/>
        <end position="34"/>
    </location>
</feature>
<feature type="region of interest" description="Disordered" evidence="4">
    <location>
        <begin position="1"/>
        <end position="36"/>
    </location>
</feature>
<dbReference type="GO" id="GO:0003676">
    <property type="term" value="F:nucleic acid binding"/>
    <property type="evidence" value="ECO:0007669"/>
    <property type="project" value="InterPro"/>
</dbReference>
<dbReference type="InterPro" id="IPR003690">
    <property type="entry name" value="MTERF"/>
</dbReference>
<proteinExistence type="inferred from homology"/>
<protein>
    <submittedName>
        <fullName evidence="5">Uncharacterized protein</fullName>
    </submittedName>
</protein>
<evidence type="ECO:0000313" key="5">
    <source>
        <dbReference type="EMBL" id="CAI0377204.1"/>
    </source>
</evidence>
<comment type="caution">
    <text evidence="5">The sequence shown here is derived from an EMBL/GenBank/DDBJ whole genome shotgun (WGS) entry which is preliminary data.</text>
</comment>
<evidence type="ECO:0000256" key="2">
    <source>
        <dbReference type="ARBA" id="ARBA00022472"/>
    </source>
</evidence>
<dbReference type="AlphaFoldDB" id="A0AAV0GW47"/>
<evidence type="ECO:0000256" key="4">
    <source>
        <dbReference type="SAM" id="MobiDB-lite"/>
    </source>
</evidence>
<comment type="similarity">
    <text evidence="1">Belongs to the mTERF family.</text>
</comment>
<feature type="compositionally biased region" description="Low complexity" evidence="4">
    <location>
        <begin position="1"/>
        <end position="18"/>
    </location>
</feature>
<dbReference type="InterPro" id="IPR038538">
    <property type="entry name" value="MTERF_sf"/>
</dbReference>
<dbReference type="SMART" id="SM00733">
    <property type="entry name" value="Mterf"/>
    <property type="match status" value="4"/>
</dbReference>
<keyword evidence="2" id="KW-0805">Transcription regulation</keyword>
<keyword evidence="3" id="KW-0809">Transit peptide</keyword>
<dbReference type="GO" id="GO:0006353">
    <property type="term" value="P:DNA-templated transcription termination"/>
    <property type="evidence" value="ECO:0007669"/>
    <property type="project" value="UniProtKB-KW"/>
</dbReference>